<dbReference type="EMBL" id="JABZRE010000001">
    <property type="protein sequence ID" value="MBF1306283.1"/>
    <property type="molecule type" value="Genomic_DNA"/>
</dbReference>
<evidence type="ECO:0000313" key="2">
    <source>
        <dbReference type="Proteomes" id="UP000758611"/>
    </source>
</evidence>
<sequence>MKVEIKNEINFNDDLNSLLELIKKIEFSKKITEEFIHFHCLRGGNKLIYVIWNRFTKNFDFKVLQSKELTCDDCNFNDFISYFTVLKIDSKIYKRKQFKDLPKEKEQLFSMKEKIAKILKNEVTKNLLAIQKERLRSFNSNDWSYFFNKAKVGYFYPIDIFPREKQLELFWLKSDLFNFSRLTQINDLITLKHEVFTKTNLILDNEFNLVEPFSKIKNYLIDLASDELNENNIDFSSKSKLLSFLLTEGIDTDNVKAREIIDNPLDFILKSINYYLETLDRKLYKGENVNLDFPYFIIPTKFNSQNANYARIKITLVISEWLKTNGNKSACYYENISNYHIYKTAIRSSTLLDSFSKLRFLKNYVQDFGVESLTYCPIYGTANFSFSEDEGDDNLKKAEDFIIENKIKTSKIVKDSIKKIFNLPIVNFSEKEKAHLEFVLSMDTVD</sequence>
<accession>A0A930DZE3</accession>
<protein>
    <submittedName>
        <fullName evidence="1">Uncharacterized protein</fullName>
    </submittedName>
</protein>
<name>A0A930DZE3_9FIRM</name>
<comment type="caution">
    <text evidence="1">The sequence shown here is derived from an EMBL/GenBank/DDBJ whole genome shotgun (WGS) entry which is preliminary data.</text>
</comment>
<gene>
    <name evidence="1" type="ORF">HXM94_00650</name>
</gene>
<dbReference type="RefSeq" id="WP_278476745.1">
    <property type="nucleotide sequence ID" value="NZ_JABZRE010000001.1"/>
</dbReference>
<reference evidence="1" key="1">
    <citation type="submission" date="2020-04" db="EMBL/GenBank/DDBJ databases">
        <title>Deep metagenomics examines the oral microbiome during advanced dental caries in children, revealing novel taxa and co-occurrences with host molecules.</title>
        <authorList>
            <person name="Baker J.L."/>
            <person name="Morton J.T."/>
            <person name="Dinis M."/>
            <person name="Alvarez R."/>
            <person name="Tran N.C."/>
            <person name="Knight R."/>
            <person name="Edlund A."/>
        </authorList>
    </citation>
    <scope>NUCLEOTIDE SEQUENCE</scope>
    <source>
        <strain evidence="1">JCVI_23_bin.11</strain>
    </source>
</reference>
<dbReference type="AlphaFoldDB" id="A0A930DZE3"/>
<dbReference type="Proteomes" id="UP000758611">
    <property type="component" value="Unassembled WGS sequence"/>
</dbReference>
<proteinExistence type="predicted"/>
<evidence type="ECO:0000313" key="1">
    <source>
        <dbReference type="EMBL" id="MBF1306283.1"/>
    </source>
</evidence>
<organism evidence="1 2">
    <name type="scientific">Parvimonas micra</name>
    <dbReference type="NCBI Taxonomy" id="33033"/>
    <lineage>
        <taxon>Bacteria</taxon>
        <taxon>Bacillati</taxon>
        <taxon>Bacillota</taxon>
        <taxon>Tissierellia</taxon>
        <taxon>Tissierellales</taxon>
        <taxon>Peptoniphilaceae</taxon>
        <taxon>Parvimonas</taxon>
    </lineage>
</organism>